<feature type="signal peptide" evidence="1">
    <location>
        <begin position="1"/>
        <end position="38"/>
    </location>
</feature>
<evidence type="ECO:0000256" key="1">
    <source>
        <dbReference type="SAM" id="SignalP"/>
    </source>
</evidence>
<keyword evidence="1" id="KW-0732">Signal</keyword>
<protein>
    <submittedName>
        <fullName evidence="2">Uncharacterized protein</fullName>
    </submittedName>
</protein>
<proteinExistence type="predicted"/>
<evidence type="ECO:0000313" key="2">
    <source>
        <dbReference type="EMBL" id="CUK24733.1"/>
    </source>
</evidence>
<gene>
    <name evidence="2" type="ORF">TA5114_00519</name>
</gene>
<keyword evidence="3" id="KW-1185">Reference proteome</keyword>
<reference evidence="3" key="1">
    <citation type="submission" date="2015-09" db="EMBL/GenBank/DDBJ databases">
        <authorList>
            <person name="Rodrigo-Torres Lidia"/>
            <person name="Arahal R.David."/>
        </authorList>
    </citation>
    <scope>NUCLEOTIDE SEQUENCE [LARGE SCALE GENOMIC DNA]</scope>
    <source>
        <strain evidence="3">CECT 5114</strain>
    </source>
</reference>
<accession>A0A0P1IM58</accession>
<feature type="chain" id="PRO_5006065411" evidence="1">
    <location>
        <begin position="39"/>
        <end position="232"/>
    </location>
</feature>
<name>A0A0P1IM58_9RHOB</name>
<dbReference type="STRING" id="1715691.TA5113_00279"/>
<dbReference type="EMBL" id="CYUE01000002">
    <property type="protein sequence ID" value="CUK24733.1"/>
    <property type="molecule type" value="Genomic_DNA"/>
</dbReference>
<dbReference type="Proteomes" id="UP000051184">
    <property type="component" value="Unassembled WGS sequence"/>
</dbReference>
<sequence length="232" mass="24649">MDAPLGYSSVTFCYELRMLRQSPLIKALAICSSTLALAACIPTIGPSTNSPKQARIHALAGGEILVNAPRSYCVDTSSRPSSSFVLMTNCDVLAGTPKTNPADRGILTVSLGAQLTADQSDLELETLMGTGATQSPRVPGLIMQQVNASDTSRLDGAAAQYWRAAMKVQDRIVTLALYGPEKGSVIGAKGKPILEDLARGIQAKPLSDQATAKIQSQKTTILAFRRLFQINQ</sequence>
<organism evidence="2 3">
    <name type="scientific">Cognatishimia activa</name>
    <dbReference type="NCBI Taxonomy" id="1715691"/>
    <lineage>
        <taxon>Bacteria</taxon>
        <taxon>Pseudomonadati</taxon>
        <taxon>Pseudomonadota</taxon>
        <taxon>Alphaproteobacteria</taxon>
        <taxon>Rhodobacterales</taxon>
        <taxon>Paracoccaceae</taxon>
        <taxon>Cognatishimia</taxon>
    </lineage>
</organism>
<evidence type="ECO:0000313" key="3">
    <source>
        <dbReference type="Proteomes" id="UP000051184"/>
    </source>
</evidence>
<dbReference type="AlphaFoldDB" id="A0A0P1IM58"/>